<dbReference type="Pfam" id="PF23793">
    <property type="entry name" value="LysC"/>
    <property type="match status" value="1"/>
</dbReference>
<reference evidence="1" key="1">
    <citation type="journal article" date="2006" name="Mol. Microbiol.">
        <title>Low temperature-induced insecticidal activity of Yersinia enterocolitica.</title>
        <authorList>
            <person name="Bresolin G."/>
            <person name="Morgan J.A.W."/>
            <person name="Ilgen D."/>
            <person name="Scherer S."/>
            <person name="Fuchs T.M."/>
        </authorList>
    </citation>
    <scope>NUCLEOTIDE SEQUENCE</scope>
    <source>
        <strain evidence="1">W22703</strain>
    </source>
</reference>
<evidence type="ECO:0000313" key="1">
    <source>
        <dbReference type="EMBL" id="SOH98281.1"/>
    </source>
</evidence>
<protein>
    <submittedName>
        <fullName evidence="1">O-spanin</fullName>
    </submittedName>
</protein>
<dbReference type="SMR" id="A0A2C9CX44"/>
<name>A0A2C9CX44_YEREN</name>
<proteinExistence type="predicted"/>
<gene>
    <name evidence="1" type="primary">yRz1</name>
</gene>
<sequence>MSLFLLMLSACSNKPSVTVNECLPFPVALLPPCQMPEFKVKTWGDYPQYVEQTRLVLTRCNTSRESALLFLQQQKQ</sequence>
<dbReference type="EMBL" id="AJ920332">
    <property type="protein sequence ID" value="SOH98281.1"/>
    <property type="molecule type" value="Genomic_DNA"/>
</dbReference>
<dbReference type="AlphaFoldDB" id="A0A2C9CX44"/>
<organism evidence="1">
    <name type="scientific">Yersinia enterocolitica</name>
    <name type="common">type O:9</name>
    <dbReference type="NCBI Taxonomy" id="34055"/>
    <lineage>
        <taxon>Bacteria</taxon>
        <taxon>Pseudomonadati</taxon>
        <taxon>Pseudomonadota</taxon>
        <taxon>Gammaproteobacteria</taxon>
        <taxon>Enterobacterales</taxon>
        <taxon>Yersiniaceae</taxon>
        <taxon>Yersinia</taxon>
    </lineage>
</organism>
<accession>A0A2C9CX44</accession>
<dbReference type="NCBIfam" id="NF038368">
    <property type="entry name" value="P2_Rz1"/>
    <property type="match status" value="1"/>
</dbReference>
<dbReference type="InterPro" id="IPR047737">
    <property type="entry name" value="LysC"/>
</dbReference>
<dbReference type="InterPro" id="IPR058979">
    <property type="entry name" value="LysC-like"/>
</dbReference>